<dbReference type="Pfam" id="PF00582">
    <property type="entry name" value="Usp"/>
    <property type="match status" value="2"/>
</dbReference>
<accession>Q47B81</accession>
<dbReference type="PANTHER" id="PTHR46268">
    <property type="entry name" value="STRESS RESPONSE PROTEIN NHAX"/>
    <property type="match status" value="1"/>
</dbReference>
<dbReference type="EMBL" id="CP000089">
    <property type="protein sequence ID" value="AAZ47900.1"/>
    <property type="molecule type" value="Genomic_DNA"/>
</dbReference>
<feature type="domain" description="UspA" evidence="2">
    <location>
        <begin position="6"/>
        <end position="146"/>
    </location>
</feature>
<feature type="domain" description="UspA" evidence="2">
    <location>
        <begin position="153"/>
        <end position="292"/>
    </location>
</feature>
<gene>
    <name evidence="3" type="ordered locus">Daro_3170</name>
</gene>
<sequence>MASLNHLLAATDFSAPARHAAERAALVAHSTGAQLDLIHVVTLAPMVKLRQLIGDLPPEIEQRLLDASRDELQQLVALLHSHHGITANGQVVCGSLLDEITRHAGSLAAELLVFGSHGSSFMRHLLLGSTAERLLTRSTLPMLVVKQAAHEAYKTLLVPVDFSPSSRRALALAQAIAPRAEIILLHVAALPFEGKLRYAGIDDDIIARYQAAAMVEARRSLAALQARAAPGVSGIRLEVRQGDPSQSILQYEQEFDCDLIVIGKHGESLAEDLLLGSVARHVLEESQSDLLISL</sequence>
<dbReference type="PANTHER" id="PTHR46268:SF15">
    <property type="entry name" value="UNIVERSAL STRESS PROTEIN HP_0031"/>
    <property type="match status" value="1"/>
</dbReference>
<dbReference type="SUPFAM" id="SSF52402">
    <property type="entry name" value="Adenine nucleotide alpha hydrolases-like"/>
    <property type="match status" value="2"/>
</dbReference>
<proteinExistence type="inferred from homology"/>
<protein>
    <submittedName>
        <fullName evidence="3">UspA</fullName>
    </submittedName>
</protein>
<dbReference type="STRING" id="159087.Daro_3170"/>
<dbReference type="InterPro" id="IPR006016">
    <property type="entry name" value="UspA"/>
</dbReference>
<evidence type="ECO:0000256" key="1">
    <source>
        <dbReference type="ARBA" id="ARBA00008791"/>
    </source>
</evidence>
<dbReference type="eggNOG" id="COG0589">
    <property type="taxonomic scope" value="Bacteria"/>
</dbReference>
<dbReference type="Gene3D" id="3.40.50.620">
    <property type="entry name" value="HUPs"/>
    <property type="match status" value="2"/>
</dbReference>
<dbReference type="InterPro" id="IPR006015">
    <property type="entry name" value="Universal_stress_UspA"/>
</dbReference>
<dbReference type="HOGENOM" id="CLU_049301_2_1_4"/>
<comment type="similarity">
    <text evidence="1">Belongs to the universal stress protein A family.</text>
</comment>
<dbReference type="OrthoDB" id="9792500at2"/>
<dbReference type="InterPro" id="IPR014729">
    <property type="entry name" value="Rossmann-like_a/b/a_fold"/>
</dbReference>
<evidence type="ECO:0000313" key="3">
    <source>
        <dbReference type="EMBL" id="AAZ47900.1"/>
    </source>
</evidence>
<dbReference type="PRINTS" id="PR01438">
    <property type="entry name" value="UNVRSLSTRESS"/>
</dbReference>
<organism evidence="3">
    <name type="scientific">Dechloromonas aromatica (strain RCB)</name>
    <dbReference type="NCBI Taxonomy" id="159087"/>
    <lineage>
        <taxon>Bacteria</taxon>
        <taxon>Pseudomonadati</taxon>
        <taxon>Pseudomonadota</taxon>
        <taxon>Betaproteobacteria</taxon>
        <taxon>Rhodocyclales</taxon>
        <taxon>Azonexaceae</taxon>
        <taxon>Dechloromonas</taxon>
    </lineage>
</organism>
<dbReference type="KEGG" id="dar:Daro_3170"/>
<reference evidence="3" key="1">
    <citation type="submission" date="2005-08" db="EMBL/GenBank/DDBJ databases">
        <title>Complete sequence of Dechloromonas aromatica RCB.</title>
        <authorList>
            <person name="Salinero K.K."/>
            <person name="Copeland A."/>
            <person name="Lucas S."/>
            <person name="Lapidus A."/>
            <person name="Barry K."/>
            <person name="Detter J.C."/>
            <person name="Glavina T."/>
            <person name="Hammon N."/>
            <person name="Israni S."/>
            <person name="Pitluck S."/>
            <person name="Di Bartolo G."/>
            <person name="Trong S."/>
            <person name="Schmutz J."/>
            <person name="Larimer F."/>
            <person name="Land M."/>
            <person name="Ivanova N."/>
            <person name="Richardson P."/>
        </authorList>
    </citation>
    <scope>NUCLEOTIDE SEQUENCE</scope>
    <source>
        <strain evidence="3">RCB</strain>
    </source>
</reference>
<name>Q47B81_DECAR</name>
<dbReference type="AlphaFoldDB" id="Q47B81"/>
<evidence type="ECO:0000259" key="2">
    <source>
        <dbReference type="Pfam" id="PF00582"/>
    </source>
</evidence>
<dbReference type="CDD" id="cd00293">
    <property type="entry name" value="USP-like"/>
    <property type="match status" value="2"/>
</dbReference>